<reference evidence="2" key="2">
    <citation type="submission" date="2021-04" db="EMBL/GenBank/DDBJ databases">
        <authorList>
            <person name="Gilroy R."/>
        </authorList>
    </citation>
    <scope>NUCLEOTIDE SEQUENCE</scope>
    <source>
        <strain evidence="2">ChiGjej1B1-1692</strain>
    </source>
</reference>
<sequence length="51" mass="5704">MDKDTHQYDDITSMSRPISKNHKPMPLYDRAAQFAPFAALTGHDAAIKETA</sequence>
<accession>A0A9D2NWI5</accession>
<dbReference type="Proteomes" id="UP000823894">
    <property type="component" value="Unassembled WGS sequence"/>
</dbReference>
<evidence type="ECO:0000313" key="3">
    <source>
        <dbReference type="Proteomes" id="UP000823894"/>
    </source>
</evidence>
<proteinExistence type="predicted"/>
<evidence type="ECO:0000313" key="2">
    <source>
        <dbReference type="EMBL" id="HJC38831.1"/>
    </source>
</evidence>
<name>A0A9D2NWI5_9FIRM</name>
<protein>
    <submittedName>
        <fullName evidence="2">Uncharacterized protein</fullName>
    </submittedName>
</protein>
<comment type="caution">
    <text evidence="2">The sequence shown here is derived from an EMBL/GenBank/DDBJ whole genome shotgun (WGS) entry which is preliminary data.</text>
</comment>
<reference evidence="2" key="1">
    <citation type="journal article" date="2021" name="PeerJ">
        <title>Extensive microbial diversity within the chicken gut microbiome revealed by metagenomics and culture.</title>
        <authorList>
            <person name="Gilroy R."/>
            <person name="Ravi A."/>
            <person name="Getino M."/>
            <person name="Pursley I."/>
            <person name="Horton D.L."/>
            <person name="Alikhan N.F."/>
            <person name="Baker D."/>
            <person name="Gharbi K."/>
            <person name="Hall N."/>
            <person name="Watson M."/>
            <person name="Adriaenssens E.M."/>
            <person name="Foster-Nyarko E."/>
            <person name="Jarju S."/>
            <person name="Secka A."/>
            <person name="Antonio M."/>
            <person name="Oren A."/>
            <person name="Chaudhuri R.R."/>
            <person name="La Ragione R."/>
            <person name="Hildebrand F."/>
            <person name="Pallen M.J."/>
        </authorList>
    </citation>
    <scope>NUCLEOTIDE SEQUENCE</scope>
    <source>
        <strain evidence="2">ChiGjej1B1-1692</strain>
    </source>
</reference>
<dbReference type="EMBL" id="DWWK01000106">
    <property type="protein sequence ID" value="HJC38831.1"/>
    <property type="molecule type" value="Genomic_DNA"/>
</dbReference>
<feature type="region of interest" description="Disordered" evidence="1">
    <location>
        <begin position="1"/>
        <end position="24"/>
    </location>
</feature>
<dbReference type="AlphaFoldDB" id="A0A9D2NWI5"/>
<evidence type="ECO:0000256" key="1">
    <source>
        <dbReference type="SAM" id="MobiDB-lite"/>
    </source>
</evidence>
<gene>
    <name evidence="2" type="ORF">H9757_07190</name>
</gene>
<organism evidence="2 3">
    <name type="scientific">Candidatus Mediterraneibacter faecigallinarum</name>
    <dbReference type="NCBI Taxonomy" id="2838669"/>
    <lineage>
        <taxon>Bacteria</taxon>
        <taxon>Bacillati</taxon>
        <taxon>Bacillota</taxon>
        <taxon>Clostridia</taxon>
        <taxon>Lachnospirales</taxon>
        <taxon>Lachnospiraceae</taxon>
        <taxon>Mediterraneibacter</taxon>
    </lineage>
</organism>